<dbReference type="EMBL" id="ML977625">
    <property type="protein sequence ID" value="KAF1996465.1"/>
    <property type="molecule type" value="Genomic_DNA"/>
</dbReference>
<reference evidence="2" key="1">
    <citation type="journal article" date="2020" name="Stud. Mycol.">
        <title>101 Dothideomycetes genomes: a test case for predicting lifestyles and emergence of pathogens.</title>
        <authorList>
            <person name="Haridas S."/>
            <person name="Albert R."/>
            <person name="Binder M."/>
            <person name="Bloem J."/>
            <person name="Labutti K."/>
            <person name="Salamov A."/>
            <person name="Andreopoulos B."/>
            <person name="Baker S."/>
            <person name="Barry K."/>
            <person name="Bills G."/>
            <person name="Bluhm B."/>
            <person name="Cannon C."/>
            <person name="Castanera R."/>
            <person name="Culley D."/>
            <person name="Daum C."/>
            <person name="Ezra D."/>
            <person name="Gonzalez J."/>
            <person name="Henrissat B."/>
            <person name="Kuo A."/>
            <person name="Liang C."/>
            <person name="Lipzen A."/>
            <person name="Lutzoni F."/>
            <person name="Magnuson J."/>
            <person name="Mondo S."/>
            <person name="Nolan M."/>
            <person name="Ohm R."/>
            <person name="Pangilinan J."/>
            <person name="Park H.-J."/>
            <person name="Ramirez L."/>
            <person name="Alfaro M."/>
            <person name="Sun H."/>
            <person name="Tritt A."/>
            <person name="Yoshinaga Y."/>
            <person name="Zwiers L.-H."/>
            <person name="Turgeon B."/>
            <person name="Goodwin S."/>
            <person name="Spatafora J."/>
            <person name="Crous P."/>
            <person name="Grigoriev I."/>
        </authorList>
    </citation>
    <scope>NUCLEOTIDE SEQUENCE</scope>
    <source>
        <strain evidence="2">CBS 123094</strain>
    </source>
</reference>
<accession>A0A6A5WBE8</accession>
<feature type="compositionally biased region" description="Polar residues" evidence="1">
    <location>
        <begin position="84"/>
        <end position="95"/>
    </location>
</feature>
<feature type="compositionally biased region" description="Pro residues" evidence="1">
    <location>
        <begin position="96"/>
        <end position="111"/>
    </location>
</feature>
<dbReference type="AlphaFoldDB" id="A0A6A5WBE8"/>
<evidence type="ECO:0000256" key="1">
    <source>
        <dbReference type="SAM" id="MobiDB-lite"/>
    </source>
</evidence>
<evidence type="ECO:0000313" key="2">
    <source>
        <dbReference type="EMBL" id="KAF1996465.1"/>
    </source>
</evidence>
<gene>
    <name evidence="2" type="ORF">P154DRAFT_320378</name>
</gene>
<dbReference type="Proteomes" id="UP000799779">
    <property type="component" value="Unassembled WGS sequence"/>
</dbReference>
<evidence type="ECO:0000313" key="3">
    <source>
        <dbReference type="Proteomes" id="UP000799779"/>
    </source>
</evidence>
<feature type="compositionally biased region" description="Basic residues" evidence="1">
    <location>
        <begin position="115"/>
        <end position="126"/>
    </location>
</feature>
<proteinExistence type="predicted"/>
<feature type="compositionally biased region" description="Low complexity" evidence="1">
    <location>
        <begin position="73"/>
        <end position="83"/>
    </location>
</feature>
<name>A0A6A5WBE8_9PLEO</name>
<keyword evidence="3" id="KW-1185">Reference proteome</keyword>
<organism evidence="2 3">
    <name type="scientific">Amniculicola lignicola CBS 123094</name>
    <dbReference type="NCBI Taxonomy" id="1392246"/>
    <lineage>
        <taxon>Eukaryota</taxon>
        <taxon>Fungi</taxon>
        <taxon>Dikarya</taxon>
        <taxon>Ascomycota</taxon>
        <taxon>Pezizomycotina</taxon>
        <taxon>Dothideomycetes</taxon>
        <taxon>Pleosporomycetidae</taxon>
        <taxon>Pleosporales</taxon>
        <taxon>Amniculicolaceae</taxon>
        <taxon>Amniculicola</taxon>
    </lineage>
</organism>
<protein>
    <submittedName>
        <fullName evidence="2">Uncharacterized protein</fullName>
    </submittedName>
</protein>
<sequence>MNLDTTSSVSHSSIPSVQHNRRAFPQSPHHHHHHHHKHTCSFHNYALYCLHCISPPLHCAPSLLLFPSPPIPNNSSSNHSSNPEYNTPRSNSLSNPHPPPIPKSQPTPYRPPYFFRHKRPKTDRPA</sequence>
<feature type="region of interest" description="Disordered" evidence="1">
    <location>
        <begin position="68"/>
        <end position="126"/>
    </location>
</feature>